<evidence type="ECO:0000256" key="4">
    <source>
        <dbReference type="ARBA" id="ARBA00023136"/>
    </source>
</evidence>
<feature type="transmembrane region" description="Helical" evidence="5">
    <location>
        <begin position="144"/>
        <end position="171"/>
    </location>
</feature>
<feature type="domain" description="Major facilitator superfamily (MFS) profile" evidence="6">
    <location>
        <begin position="47"/>
        <end position="555"/>
    </location>
</feature>
<evidence type="ECO:0000256" key="5">
    <source>
        <dbReference type="SAM" id="Phobius"/>
    </source>
</evidence>
<feature type="transmembrane region" description="Helical" evidence="5">
    <location>
        <begin position="183"/>
        <end position="205"/>
    </location>
</feature>
<dbReference type="GO" id="GO:0022857">
    <property type="term" value="F:transmembrane transporter activity"/>
    <property type="evidence" value="ECO:0007669"/>
    <property type="project" value="InterPro"/>
</dbReference>
<dbReference type="InterPro" id="IPR036259">
    <property type="entry name" value="MFS_trans_sf"/>
</dbReference>
<feature type="transmembrane region" description="Helical" evidence="5">
    <location>
        <begin position="529"/>
        <end position="551"/>
    </location>
</feature>
<dbReference type="Pfam" id="PF00083">
    <property type="entry name" value="Sugar_tr"/>
    <property type="match status" value="2"/>
</dbReference>
<dbReference type="EMBL" id="JAGHQM010001080">
    <property type="protein sequence ID" value="KAH0556496.1"/>
    <property type="molecule type" value="Genomic_DNA"/>
</dbReference>
<evidence type="ECO:0000259" key="6">
    <source>
        <dbReference type="PROSITE" id="PS50850"/>
    </source>
</evidence>
<name>A0A9P8L8V3_9PEZI</name>
<feature type="transmembrane region" description="Helical" evidence="5">
    <location>
        <begin position="234"/>
        <end position="255"/>
    </location>
</feature>
<dbReference type="PANTHER" id="PTHR24064">
    <property type="entry name" value="SOLUTE CARRIER FAMILY 22 MEMBER"/>
    <property type="match status" value="1"/>
</dbReference>
<dbReference type="InterPro" id="IPR005829">
    <property type="entry name" value="Sugar_transporter_CS"/>
</dbReference>
<keyword evidence="2 5" id="KW-0812">Transmembrane</keyword>
<feature type="transmembrane region" description="Helical" evidence="5">
    <location>
        <begin position="498"/>
        <end position="517"/>
    </location>
</feature>
<dbReference type="Gene3D" id="1.20.1250.20">
    <property type="entry name" value="MFS general substrate transporter like domains"/>
    <property type="match status" value="2"/>
</dbReference>
<evidence type="ECO:0000256" key="3">
    <source>
        <dbReference type="ARBA" id="ARBA00022989"/>
    </source>
</evidence>
<keyword evidence="8" id="KW-1185">Reference proteome</keyword>
<dbReference type="PROSITE" id="PS00217">
    <property type="entry name" value="SUGAR_TRANSPORT_2"/>
    <property type="match status" value="1"/>
</dbReference>
<dbReference type="InterPro" id="IPR020846">
    <property type="entry name" value="MFS_dom"/>
</dbReference>
<feature type="transmembrane region" description="Helical" evidence="5">
    <location>
        <begin position="405"/>
        <end position="424"/>
    </location>
</feature>
<feature type="transmembrane region" description="Helical" evidence="5">
    <location>
        <begin position="87"/>
        <end position="108"/>
    </location>
</feature>
<feature type="transmembrane region" description="Helical" evidence="5">
    <location>
        <begin position="431"/>
        <end position="454"/>
    </location>
</feature>
<dbReference type="GO" id="GO:0016020">
    <property type="term" value="C:membrane"/>
    <property type="evidence" value="ECO:0007669"/>
    <property type="project" value="UniProtKB-SubCell"/>
</dbReference>
<comment type="subcellular location">
    <subcellularLocation>
        <location evidence="1">Membrane</location>
        <topology evidence="1">Multi-pass membrane protein</topology>
    </subcellularLocation>
</comment>
<organism evidence="7 8">
    <name type="scientific">Trichoglossum hirsutum</name>
    <dbReference type="NCBI Taxonomy" id="265104"/>
    <lineage>
        <taxon>Eukaryota</taxon>
        <taxon>Fungi</taxon>
        <taxon>Dikarya</taxon>
        <taxon>Ascomycota</taxon>
        <taxon>Pezizomycotina</taxon>
        <taxon>Geoglossomycetes</taxon>
        <taxon>Geoglossales</taxon>
        <taxon>Geoglossaceae</taxon>
        <taxon>Trichoglossum</taxon>
    </lineage>
</organism>
<evidence type="ECO:0000313" key="7">
    <source>
        <dbReference type="EMBL" id="KAH0556496.1"/>
    </source>
</evidence>
<accession>A0A9P8L8V3</accession>
<comment type="caution">
    <text evidence="7">The sequence shown here is derived from an EMBL/GenBank/DDBJ whole genome shotgun (WGS) entry which is preliminary data.</text>
</comment>
<dbReference type="Proteomes" id="UP000750711">
    <property type="component" value="Unassembled WGS sequence"/>
</dbReference>
<protein>
    <recommendedName>
        <fullName evidence="6">Major facilitator superfamily (MFS) profile domain-containing protein</fullName>
    </recommendedName>
</protein>
<sequence>MRGVWPFVPGRIWVDAVAQLPPNAIDNDRARTQVCLEINSQGFDWQIILVSASGFLTDSYALFATNVVLPSLAYIYWPDTTNGKPELIINCVTLAGCMVGQILFGFLADKLGRRRLYGLELVIVIFGTLGMSQASDGENKSMDILSWIFFWRFLTGLGIGAEYPLTAIITAEFADVRRRARMLAVVFLMQPVGQLLVTGVGWAALSSLGHSRHLYSLSADLTAQNEQQRSTIDSIWRCVIGVGAAPALLAILYRLTIPESPRYTMDVVRDGERALSNIRRYHNRDTLPNALMGIQADAAGGAPGGAVAAGNAALERERPNYFTREELNQYFLRDGSWRYLFATSACWFLLDFAFYGLGINSPRQLAAIWASPPAQPQKSPVAGWQDAFDPETNLYTKLFHDAKQYVITISIGSLLGSFILIYLIDKIRRKAWLVISFLILAIAFAITAATLRAVEFHGPHWLTVALYMVCQFFFNLGPNSLTFIIPAEIFPTKYRCTCYGFSAAMGKLGSIAAQLLLKRHEFSADPGYLSVAFGIFAVLMALGAAFAWAWLPDVQGKPEGDPRELRWPTLPSKPLEILANGWTYATHPQPDGEGGQILGFRVKIAALYYRWFTNPVVPDPGHPLVAIPAGGDNGQNP</sequence>
<feature type="transmembrane region" description="Helical" evidence="5">
    <location>
        <begin position="339"/>
        <end position="357"/>
    </location>
</feature>
<keyword evidence="4 5" id="KW-0472">Membrane</keyword>
<dbReference type="SUPFAM" id="SSF103473">
    <property type="entry name" value="MFS general substrate transporter"/>
    <property type="match status" value="1"/>
</dbReference>
<evidence type="ECO:0000256" key="2">
    <source>
        <dbReference type="ARBA" id="ARBA00022692"/>
    </source>
</evidence>
<evidence type="ECO:0000256" key="1">
    <source>
        <dbReference type="ARBA" id="ARBA00004141"/>
    </source>
</evidence>
<proteinExistence type="predicted"/>
<keyword evidence="3 5" id="KW-1133">Transmembrane helix</keyword>
<feature type="transmembrane region" description="Helical" evidence="5">
    <location>
        <begin position="460"/>
        <end position="477"/>
    </location>
</feature>
<dbReference type="PROSITE" id="PS50850">
    <property type="entry name" value="MFS"/>
    <property type="match status" value="1"/>
</dbReference>
<feature type="transmembrane region" description="Helical" evidence="5">
    <location>
        <begin position="115"/>
        <end position="132"/>
    </location>
</feature>
<reference evidence="7" key="1">
    <citation type="submission" date="2021-03" db="EMBL/GenBank/DDBJ databases">
        <title>Comparative genomics and phylogenomic investigation of the class Geoglossomycetes provide insights into ecological specialization and systematics.</title>
        <authorList>
            <person name="Melie T."/>
            <person name="Pirro S."/>
            <person name="Miller A.N."/>
            <person name="Quandt A."/>
        </authorList>
    </citation>
    <scope>NUCLEOTIDE SEQUENCE</scope>
    <source>
        <strain evidence="7">CAQ_001_2017</strain>
    </source>
</reference>
<gene>
    <name evidence="7" type="ORF">GP486_005607</name>
</gene>
<evidence type="ECO:0000313" key="8">
    <source>
        <dbReference type="Proteomes" id="UP000750711"/>
    </source>
</evidence>
<dbReference type="AlphaFoldDB" id="A0A9P8L8V3"/>
<dbReference type="InterPro" id="IPR005828">
    <property type="entry name" value="MFS_sugar_transport-like"/>
</dbReference>